<dbReference type="EMBL" id="CP071249">
    <property type="protein sequence ID" value="UUF05141.1"/>
    <property type="molecule type" value="Genomic_DNA"/>
</dbReference>
<evidence type="ECO:0000313" key="3">
    <source>
        <dbReference type="Proteomes" id="UP001058016"/>
    </source>
</evidence>
<evidence type="ECO:0000313" key="4">
    <source>
        <dbReference type="Proteomes" id="UP001058072"/>
    </source>
</evidence>
<evidence type="ECO:0000313" key="1">
    <source>
        <dbReference type="EMBL" id="UUF05141.1"/>
    </source>
</evidence>
<dbReference type="PIRSF" id="PIRSF011575">
    <property type="entry name" value="YabG"/>
    <property type="match status" value="1"/>
</dbReference>
<reference evidence="2 3" key="1">
    <citation type="submission" date="2021-03" db="EMBL/GenBank/DDBJ databases">
        <title>Comparative Genomics and Metabolomics in the genus Turicibacter.</title>
        <authorList>
            <person name="Maki J."/>
            <person name="Looft T."/>
        </authorList>
    </citation>
    <scope>NUCLEOTIDE SEQUENCE</scope>
    <source>
        <strain evidence="2">ISU324</strain>
        <strain evidence="1 3">MMM721</strain>
    </source>
</reference>
<dbReference type="RefSeq" id="WP_212724649.1">
    <property type="nucleotide sequence ID" value="NZ_CP071249.1"/>
</dbReference>
<keyword evidence="3" id="KW-1185">Reference proteome</keyword>
<proteinExistence type="predicted"/>
<dbReference type="NCBIfam" id="TIGR02855">
    <property type="entry name" value="spore_yabG"/>
    <property type="match status" value="1"/>
</dbReference>
<gene>
    <name evidence="2" type="primary">yabG</name>
    <name evidence="1" type="ORF">J0J69_08525</name>
    <name evidence="2" type="ORF">J0J70_05465</name>
</gene>
<dbReference type="Proteomes" id="UP001058072">
    <property type="component" value="Chromosome"/>
</dbReference>
<name>A0A9Q9CLH3_9FIRM</name>
<dbReference type="EMBL" id="CP071250">
    <property type="protein sequence ID" value="UUF09406.1"/>
    <property type="molecule type" value="Genomic_DNA"/>
</dbReference>
<sequence length="270" mass="30603">MSQEVKVGDIVGRRSYNSDTMFRIEEIVGDTVYLKGIFFRLTADAPISDLEIISREEYQRAEQVEFDQYRTILPPVMNQMRSYDNGDFYISGRILHIDGDEEYLQKSIKLYKYAKVYAQAFAVPEKEMKTKVPELVKRLRPNIVVITGHDALEDKEHEDDLNSYRSSKYFVETVNALREIEPSLDYLIVIAGACQSHFEALIGSGANFASSPKRINIHALDPAIIAATIALTPYEEQVDLREAIEKTIAKIAGIGGLQTKGTLRYGIRKL</sequence>
<protein>
    <submittedName>
        <fullName evidence="2">Sporulation peptidase YabG</fullName>
    </submittedName>
</protein>
<organism evidence="2 4">
    <name type="scientific">Turicibacter bilis</name>
    <dbReference type="NCBI Taxonomy" id="2735723"/>
    <lineage>
        <taxon>Bacteria</taxon>
        <taxon>Bacillati</taxon>
        <taxon>Bacillota</taxon>
        <taxon>Erysipelotrichia</taxon>
        <taxon>Erysipelotrichales</taxon>
        <taxon>Turicibacteraceae</taxon>
        <taxon>Turicibacter</taxon>
    </lineage>
</organism>
<dbReference type="Proteomes" id="UP001058016">
    <property type="component" value="Chromosome"/>
</dbReference>
<dbReference type="AlphaFoldDB" id="A0A9Q9CLH3"/>
<dbReference type="Pfam" id="PF05582">
    <property type="entry name" value="Peptidase_U57"/>
    <property type="match status" value="1"/>
</dbReference>
<evidence type="ECO:0000313" key="2">
    <source>
        <dbReference type="EMBL" id="UUF09406.1"/>
    </source>
</evidence>
<dbReference type="InterPro" id="IPR008764">
    <property type="entry name" value="Peptidase_U57"/>
</dbReference>
<accession>A0A9Q9CLH3</accession>